<reference evidence="4 5" key="1">
    <citation type="submission" date="2015-10" db="EMBL/GenBank/DDBJ databases">
        <title>Butyribacter intestini gen. nov., sp. nov., a butyric acid-producing bacterium of the family Lachnospiraceae isolated from the human faeces.</title>
        <authorList>
            <person name="Zou Y."/>
            <person name="Xue W."/>
            <person name="Luo G."/>
            <person name="Lv M."/>
        </authorList>
    </citation>
    <scope>NUCLEOTIDE SEQUENCE [LARGE SCALE GENOMIC DNA]</scope>
    <source>
        <strain evidence="4 5">TF01-11</strain>
    </source>
</reference>
<comment type="caution">
    <text evidence="4">The sequence shown here is derived from an EMBL/GenBank/DDBJ whole genome shotgun (WGS) entry which is preliminary data.</text>
</comment>
<dbReference type="PANTHER" id="PTHR32089:SF112">
    <property type="entry name" value="LYSOZYME-LIKE PROTEIN-RELATED"/>
    <property type="match status" value="1"/>
</dbReference>
<evidence type="ECO:0000256" key="1">
    <source>
        <dbReference type="ARBA" id="ARBA00023224"/>
    </source>
</evidence>
<keyword evidence="5" id="KW-1185">Reference proteome</keyword>
<evidence type="ECO:0000256" key="2">
    <source>
        <dbReference type="PROSITE-ProRule" id="PRU00284"/>
    </source>
</evidence>
<accession>A0AAW3JU71</accession>
<dbReference type="Pfam" id="PF00015">
    <property type="entry name" value="MCPsignal"/>
    <property type="match status" value="1"/>
</dbReference>
<keyword evidence="1 2" id="KW-0807">Transducer</keyword>
<name>A0AAW3JU71_9FIRM</name>
<dbReference type="RefSeq" id="WP_055940425.1">
    <property type="nucleotide sequence ID" value="NZ_JAQDCV010000006.1"/>
</dbReference>
<dbReference type="AlphaFoldDB" id="A0AAW3JU71"/>
<dbReference type="SMART" id="SM00283">
    <property type="entry name" value="MA"/>
    <property type="match status" value="1"/>
</dbReference>
<proteinExistence type="predicted"/>
<dbReference type="GO" id="GO:0007165">
    <property type="term" value="P:signal transduction"/>
    <property type="evidence" value="ECO:0007669"/>
    <property type="project" value="UniProtKB-KW"/>
</dbReference>
<dbReference type="Gene3D" id="1.10.287.950">
    <property type="entry name" value="Methyl-accepting chemotaxis protein"/>
    <property type="match status" value="1"/>
</dbReference>
<evidence type="ECO:0000313" key="4">
    <source>
        <dbReference type="EMBL" id="KQC85675.1"/>
    </source>
</evidence>
<organism evidence="4 5">
    <name type="scientific">Butyribacter intestini</name>
    <dbReference type="NCBI Taxonomy" id="1703332"/>
    <lineage>
        <taxon>Bacteria</taxon>
        <taxon>Bacillati</taxon>
        <taxon>Bacillota</taxon>
        <taxon>Clostridia</taxon>
        <taxon>Lachnospirales</taxon>
        <taxon>Lachnospiraceae</taxon>
        <taxon>Butyribacter</taxon>
    </lineage>
</organism>
<dbReference type="InterPro" id="IPR004089">
    <property type="entry name" value="MCPsignal_dom"/>
</dbReference>
<dbReference type="GO" id="GO:0016020">
    <property type="term" value="C:membrane"/>
    <property type="evidence" value="ECO:0007669"/>
    <property type="project" value="InterPro"/>
</dbReference>
<sequence length="322" mass="34551">MVEHTNIAIGSFRGSISKAKDTADMVKNNSDAIKDKTETALSATSQVAKAIEHVATDVTNQADLLGEIVKNVGIMSEGGVEMSDSVNNISEYVDELNVSSNEMKEKVELMSAGSHGMTSQISGIATKINNTNDAIKHMTEILNVIEEIASQTDLLSLNASIEAARAGEAGHGFAVVAGNIKTLAENTSSELSNIKEIIDSLTKSFEECKNDIEDVVDSNKENAAYTHQVIEQFDKVFSGISFTNEKLVDVNRITKNMADTVQDISVKVTNIEKGTESTAASTEEVTASSQELEALMTGVAQSCDEMEQQAEALVNDMSRFVV</sequence>
<dbReference type="SUPFAM" id="SSF58104">
    <property type="entry name" value="Methyl-accepting chemotaxis protein (MCP) signaling domain"/>
    <property type="match status" value="1"/>
</dbReference>
<evidence type="ECO:0000313" key="5">
    <source>
        <dbReference type="Proteomes" id="UP000050833"/>
    </source>
</evidence>
<dbReference type="PANTHER" id="PTHR32089">
    <property type="entry name" value="METHYL-ACCEPTING CHEMOTAXIS PROTEIN MCPB"/>
    <property type="match status" value="1"/>
</dbReference>
<evidence type="ECO:0000259" key="3">
    <source>
        <dbReference type="PROSITE" id="PS50111"/>
    </source>
</evidence>
<dbReference type="EMBL" id="LLKB01000001">
    <property type="protein sequence ID" value="KQC85675.1"/>
    <property type="molecule type" value="Genomic_DNA"/>
</dbReference>
<gene>
    <name evidence="4" type="ORF">APZ18_00205</name>
</gene>
<protein>
    <recommendedName>
        <fullName evidence="3">Methyl-accepting transducer domain-containing protein</fullName>
    </recommendedName>
</protein>
<feature type="domain" description="Methyl-accepting transducer" evidence="3">
    <location>
        <begin position="36"/>
        <end position="272"/>
    </location>
</feature>
<dbReference type="PROSITE" id="PS50111">
    <property type="entry name" value="CHEMOTAXIS_TRANSDUC_2"/>
    <property type="match status" value="1"/>
</dbReference>
<dbReference type="Proteomes" id="UP000050833">
    <property type="component" value="Unassembled WGS sequence"/>
</dbReference>